<dbReference type="SUPFAM" id="SSF52980">
    <property type="entry name" value="Restriction endonuclease-like"/>
    <property type="match status" value="1"/>
</dbReference>
<dbReference type="InterPro" id="IPR011335">
    <property type="entry name" value="Restrct_endonuc-II-like"/>
</dbReference>
<evidence type="ECO:0000313" key="3">
    <source>
        <dbReference type="Proteomes" id="UP000627984"/>
    </source>
</evidence>
<evidence type="ECO:0000313" key="2">
    <source>
        <dbReference type="EMBL" id="GGK86870.1"/>
    </source>
</evidence>
<proteinExistence type="predicted"/>
<gene>
    <name evidence="2" type="ORF">GCM10010126_52670</name>
</gene>
<reference evidence="2" key="1">
    <citation type="journal article" date="2014" name="Int. J. Syst. Evol. Microbiol.">
        <title>Complete genome sequence of Corynebacterium casei LMG S-19264T (=DSM 44701T), isolated from a smear-ripened cheese.</title>
        <authorList>
            <consortium name="US DOE Joint Genome Institute (JGI-PGF)"/>
            <person name="Walter F."/>
            <person name="Albersmeier A."/>
            <person name="Kalinowski J."/>
            <person name="Ruckert C."/>
        </authorList>
    </citation>
    <scope>NUCLEOTIDE SEQUENCE</scope>
    <source>
        <strain evidence="2">JCM 3093</strain>
    </source>
</reference>
<name>A0AA37BKN9_9ACTN</name>
<dbReference type="Pfam" id="PF05685">
    <property type="entry name" value="Uma2"/>
    <property type="match status" value="1"/>
</dbReference>
<accession>A0AA37BKN9</accession>
<dbReference type="InterPro" id="IPR008538">
    <property type="entry name" value="Uma2"/>
</dbReference>
<dbReference type="EMBL" id="BMQD01000018">
    <property type="protein sequence ID" value="GGK86870.1"/>
    <property type="molecule type" value="Genomic_DNA"/>
</dbReference>
<dbReference type="Gene3D" id="3.90.1570.10">
    <property type="entry name" value="tt1808, chain A"/>
    <property type="match status" value="1"/>
</dbReference>
<dbReference type="PANTHER" id="PTHR35400:SF3">
    <property type="entry name" value="SLL1072 PROTEIN"/>
    <property type="match status" value="1"/>
</dbReference>
<dbReference type="InterPro" id="IPR012296">
    <property type="entry name" value="Nuclease_put_TT1808"/>
</dbReference>
<protein>
    <recommendedName>
        <fullName evidence="1">Putative restriction endonuclease domain-containing protein</fullName>
    </recommendedName>
</protein>
<dbReference type="Proteomes" id="UP000627984">
    <property type="component" value="Unassembled WGS sequence"/>
</dbReference>
<dbReference type="CDD" id="cd06260">
    <property type="entry name" value="DUF820-like"/>
    <property type="match status" value="1"/>
</dbReference>
<comment type="caution">
    <text evidence="2">The sequence shown here is derived from an EMBL/GenBank/DDBJ whole genome shotgun (WGS) entry which is preliminary data.</text>
</comment>
<sequence>MTTDSEGDEMTAEVLPSWFYPPADGWVAEDLDRLPPEAPRRLELVDGALIVMSPQTKFHMRVIDNLTRVLRSAAPEGLDVVREMTVTLGRRQRPEPDVMVVREPPGTGLERTTYRPEEVVLAVEVVSPDSEERDRKVKPERYAQAGIRHFWRIENENSLPVVHVYELDDTTGAYVPIGIEREKLRLMAPFPVTVTIRELLS</sequence>
<dbReference type="AlphaFoldDB" id="A0AA37BKN9"/>
<feature type="domain" description="Putative restriction endonuclease" evidence="1">
    <location>
        <begin position="29"/>
        <end position="191"/>
    </location>
</feature>
<reference evidence="2" key="2">
    <citation type="submission" date="2022-09" db="EMBL/GenBank/DDBJ databases">
        <authorList>
            <person name="Sun Q."/>
            <person name="Ohkuma M."/>
        </authorList>
    </citation>
    <scope>NUCLEOTIDE SEQUENCE</scope>
    <source>
        <strain evidence="2">JCM 3093</strain>
    </source>
</reference>
<organism evidence="2 3">
    <name type="scientific">Planomonospora parontospora</name>
    <dbReference type="NCBI Taxonomy" id="58119"/>
    <lineage>
        <taxon>Bacteria</taxon>
        <taxon>Bacillati</taxon>
        <taxon>Actinomycetota</taxon>
        <taxon>Actinomycetes</taxon>
        <taxon>Streptosporangiales</taxon>
        <taxon>Streptosporangiaceae</taxon>
        <taxon>Planomonospora</taxon>
    </lineage>
</organism>
<dbReference type="PANTHER" id="PTHR35400">
    <property type="entry name" value="SLR1083 PROTEIN"/>
    <property type="match status" value="1"/>
</dbReference>
<evidence type="ECO:0000259" key="1">
    <source>
        <dbReference type="Pfam" id="PF05685"/>
    </source>
</evidence>